<protein>
    <submittedName>
        <fullName evidence="1">Uncharacterized protein</fullName>
    </submittedName>
</protein>
<proteinExistence type="predicted"/>
<evidence type="ECO:0000313" key="2">
    <source>
        <dbReference type="Proteomes" id="UP000663193"/>
    </source>
</evidence>
<evidence type="ECO:0000313" key="1">
    <source>
        <dbReference type="EMBL" id="QRD07711.1"/>
    </source>
</evidence>
<organism evidence="1 2">
    <name type="scientific">Phaeosphaeria nodorum (strain SN15 / ATCC MYA-4574 / FGSC 10173)</name>
    <name type="common">Glume blotch fungus</name>
    <name type="synonym">Parastagonospora nodorum</name>
    <dbReference type="NCBI Taxonomy" id="321614"/>
    <lineage>
        <taxon>Eukaryota</taxon>
        <taxon>Fungi</taxon>
        <taxon>Dikarya</taxon>
        <taxon>Ascomycota</taxon>
        <taxon>Pezizomycotina</taxon>
        <taxon>Dothideomycetes</taxon>
        <taxon>Pleosporomycetidae</taxon>
        <taxon>Pleosporales</taxon>
        <taxon>Pleosporineae</taxon>
        <taxon>Phaeosphaeriaceae</taxon>
        <taxon>Parastagonospora</taxon>
    </lineage>
</organism>
<gene>
    <name evidence="1" type="ORF">JI435_424770</name>
</gene>
<name>A0A7U2NRG9_PHANO</name>
<accession>A0A7U2NRG9</accession>
<dbReference type="EMBL" id="CP069045">
    <property type="protein sequence ID" value="QRD07711.1"/>
    <property type="molecule type" value="Genomic_DNA"/>
</dbReference>
<reference evidence="2" key="1">
    <citation type="journal article" date="2021" name="BMC Genomics">
        <title>Chromosome-level genome assembly and manually-curated proteome of model necrotroph Parastagonospora nodorum Sn15 reveals a genome-wide trove of candidate effector homologs, and redundancy of virulence-related functions within an accessory chromosome.</title>
        <authorList>
            <person name="Bertazzoni S."/>
            <person name="Jones D.A.B."/>
            <person name="Phan H.T."/>
            <person name="Tan K.-C."/>
            <person name="Hane J.K."/>
        </authorList>
    </citation>
    <scope>NUCLEOTIDE SEQUENCE [LARGE SCALE GENOMIC DNA]</scope>
    <source>
        <strain evidence="2">SN15 / ATCC MYA-4574 / FGSC 10173)</strain>
    </source>
</reference>
<sequence length="50" mass="5337">MSTLSPDSQLHPQAPLTSRAALLARLHHQAPITLVTATRILSRLAILPAS</sequence>
<dbReference type="AlphaFoldDB" id="A0A7U2NRG9"/>
<dbReference type="VEuPathDB" id="FungiDB:JI435_424770"/>
<dbReference type="Proteomes" id="UP000663193">
    <property type="component" value="Chromosome 23"/>
</dbReference>
<keyword evidence="2" id="KW-1185">Reference proteome</keyword>